<comment type="subcellular location">
    <subcellularLocation>
        <location evidence="1">Cell inner membrane</location>
        <topology evidence="1">Multi-pass membrane protein</topology>
    </subcellularLocation>
</comment>
<dbReference type="SUPFAM" id="SSF82866">
    <property type="entry name" value="Multidrug efflux transporter AcrB transmembrane domain"/>
    <property type="match status" value="2"/>
</dbReference>
<evidence type="ECO:0000313" key="11">
    <source>
        <dbReference type="Proteomes" id="UP000185990"/>
    </source>
</evidence>
<dbReference type="Gene3D" id="3.30.70.1430">
    <property type="entry name" value="Multidrug efflux transporter AcrB pore domain"/>
    <property type="match status" value="2"/>
</dbReference>
<keyword evidence="12" id="KW-1185">Reference proteome</keyword>
<feature type="transmembrane region" description="Helical" evidence="8">
    <location>
        <begin position="12"/>
        <end position="32"/>
    </location>
</feature>
<comment type="caution">
    <text evidence="10">The sequence shown here is derived from an EMBL/GenBank/DDBJ whole genome shotgun (WGS) entry which is preliminary data.</text>
</comment>
<feature type="transmembrane region" description="Helical" evidence="8">
    <location>
        <begin position="986"/>
        <end position="1012"/>
    </location>
</feature>
<dbReference type="Gene3D" id="3.30.70.1320">
    <property type="entry name" value="Multidrug efflux transporter AcrB pore domain like"/>
    <property type="match status" value="1"/>
</dbReference>
<dbReference type="OrthoDB" id="9757904at2"/>
<evidence type="ECO:0000256" key="8">
    <source>
        <dbReference type="SAM" id="Phobius"/>
    </source>
</evidence>
<accession>A0A0M3UDN8</accession>
<dbReference type="FunFam" id="1.20.1640.10:FF:000001">
    <property type="entry name" value="Efflux pump membrane transporter"/>
    <property type="match status" value="1"/>
</dbReference>
<dbReference type="Gene3D" id="1.20.1640.10">
    <property type="entry name" value="Multidrug efflux transporter AcrB transmembrane domain"/>
    <property type="match status" value="2"/>
</dbReference>
<dbReference type="InterPro" id="IPR001036">
    <property type="entry name" value="Acrflvin-R"/>
</dbReference>
<feature type="transmembrane region" description="Helical" evidence="8">
    <location>
        <begin position="336"/>
        <end position="353"/>
    </location>
</feature>
<dbReference type="PANTHER" id="PTHR32063">
    <property type="match status" value="1"/>
</dbReference>
<evidence type="ECO:0000256" key="1">
    <source>
        <dbReference type="ARBA" id="ARBA00004429"/>
    </source>
</evidence>
<evidence type="ECO:0000313" key="10">
    <source>
        <dbReference type="EMBL" id="OKA20855.1"/>
    </source>
</evidence>
<dbReference type="Proteomes" id="UP000186677">
    <property type="component" value="Unassembled WGS sequence"/>
</dbReference>
<feature type="transmembrane region" description="Helical" evidence="8">
    <location>
        <begin position="908"/>
        <end position="933"/>
    </location>
</feature>
<keyword evidence="3" id="KW-1003">Cell membrane</keyword>
<feature type="transmembrane region" description="Helical" evidence="8">
    <location>
        <begin position="858"/>
        <end position="875"/>
    </location>
</feature>
<evidence type="ECO:0000313" key="9">
    <source>
        <dbReference type="EMBL" id="OKA19022.1"/>
    </source>
</evidence>
<dbReference type="RefSeq" id="WP_060691582.1">
    <property type="nucleotide sequence ID" value="NZ_CP012676.1"/>
</dbReference>
<feature type="transmembrane region" description="Helical" evidence="8">
    <location>
        <begin position="463"/>
        <end position="481"/>
    </location>
</feature>
<proteinExistence type="predicted"/>
<dbReference type="GO" id="GO:0042910">
    <property type="term" value="F:xenobiotic transmembrane transporter activity"/>
    <property type="evidence" value="ECO:0007669"/>
    <property type="project" value="TreeGrafter"/>
</dbReference>
<evidence type="ECO:0000256" key="2">
    <source>
        <dbReference type="ARBA" id="ARBA00022448"/>
    </source>
</evidence>
<keyword evidence="2" id="KW-0813">Transport</keyword>
<dbReference type="PRINTS" id="PR00702">
    <property type="entry name" value="ACRIFLAVINRP"/>
</dbReference>
<keyword evidence="7 8" id="KW-0472">Membrane</keyword>
<sequence>MNLSGPFIKRPVATMLLSLAIMLLGGVSFGLLPVSPLPQMDFPVIVVSASLPGASPEVMASTVATPLERSFGAIAGVNTMSSRSSQGSTRVILQFDQDRDINGAAREVQAAINASRNLLPSGMKSMPTYKKVNPSQAPIMVLSLTSDVLSKGELYDLASTILSQSLSQVPGVGEVQIGGSSLPAVRIELEPQLLNQYGVALDDVRNTIANANVRRPKGAVSDGDRNWQIQANDQLEKAKDYEPLIIRYQDGAALRLSHVAKVQDSVEDRYNSGFFNNDAAVLLVVNRQAGANIIETVNAIKAQLPALQAVLPASVKLNLAMDRSPVIKATLHEAEMTLLIAVALVILVVFLFLGNLRASLIPTLAVPVSLVGTFAIMYLYGFSLNNLSLMALILATGLVVDDAIVVLENISRHIDAGIAPMKAAMLGAKEVGFTLLSMNVSLVAVFLSILFMGGIVESLFREFSITLAASIVVSLVVSLTLTPMLCARWLKPHVPGTENAMQRWSMRLNERMVAGYARSLDWVLRHKRLTLLSLLVTIGVNVALYVVVPKTFMPQQDTGQLIGFVRGDDGLSFSVMQPKMEIFRKAVLADPAVESVAGFIGGNGGTNNAVMIVRLKPISERKISAQKVIERLRDTMPKVPGGRLMLMADQDLQFGGGREQTSSQYSYILQSGDLGELRTWYPKVVAALKALPELTAIDAREGRGAQQVTLVVDRDQAKRLGVDMDMVTAVLNNAYSQRQISTIYDSLNQYQVVMEVNPKYAQDPQTLEQVQVITADGQRIPLSAIAHYENSLQDDRVEHEGQFASETVSFDMAPGVSTEQGTAAIERAIAKLGLPEDVIAKMAGTGDAFAATQKSQPFMILGALVAVYLVLGILYESYIHPLTILSTLPSAGVGALLSIYLTGGEFSLISLLGLFLLIGVVKKNAILMIDLALQLERTAGFSPENSIRSACLQRLRPILMTTLAAILGAVPLMLSTAEGAEMRQPLGLTIIGGLIFSQILTLYTTPVVYLYLDRARHRFNKWRGVRTDAALDTPL</sequence>
<evidence type="ECO:0000256" key="4">
    <source>
        <dbReference type="ARBA" id="ARBA00022519"/>
    </source>
</evidence>
<dbReference type="GO" id="GO:0005886">
    <property type="term" value="C:plasma membrane"/>
    <property type="evidence" value="ECO:0007669"/>
    <property type="project" value="UniProtKB-SubCell"/>
</dbReference>
<dbReference type="AlphaFoldDB" id="A0A0M3UDN8"/>
<evidence type="ECO:0000256" key="7">
    <source>
        <dbReference type="ARBA" id="ARBA00023136"/>
    </source>
</evidence>
<gene>
    <name evidence="9" type="ORF">BOH73_17940</name>
    <name evidence="10" type="ORF">BOH74_16045</name>
</gene>
<dbReference type="FunFam" id="3.30.70.1430:FF:000001">
    <property type="entry name" value="Efflux pump membrane transporter"/>
    <property type="match status" value="1"/>
</dbReference>
<organism evidence="10 11">
    <name type="scientific">Pseudomonas versuta</name>
    <dbReference type="NCBI Taxonomy" id="1788301"/>
    <lineage>
        <taxon>Bacteria</taxon>
        <taxon>Pseudomonadati</taxon>
        <taxon>Pseudomonadota</taxon>
        <taxon>Gammaproteobacteria</taxon>
        <taxon>Pseudomonadales</taxon>
        <taxon>Pseudomonadaceae</taxon>
        <taxon>Pseudomonas</taxon>
    </lineage>
</organism>
<protein>
    <submittedName>
        <fullName evidence="10">Acriflavine resistance protein B</fullName>
    </submittedName>
</protein>
<keyword evidence="5 8" id="KW-0812">Transmembrane</keyword>
<feature type="transmembrane region" description="Helical" evidence="8">
    <location>
        <begin position="954"/>
        <end position="974"/>
    </location>
</feature>
<dbReference type="Pfam" id="PF00873">
    <property type="entry name" value="ACR_tran"/>
    <property type="match status" value="1"/>
</dbReference>
<dbReference type="SUPFAM" id="SSF82714">
    <property type="entry name" value="Multidrug efflux transporter AcrB TolC docking domain, DN and DC subdomains"/>
    <property type="match status" value="2"/>
</dbReference>
<keyword evidence="6 8" id="KW-1133">Transmembrane helix</keyword>
<reference evidence="9 12" key="2">
    <citation type="submission" date="2016-11" db="EMBL/GenBank/DDBJ databases">
        <title>Draft genome of Pseudomonas versuta A4R1.5.</title>
        <authorList>
            <person name="See-Too W.-S."/>
        </authorList>
    </citation>
    <scope>NUCLEOTIDE SEQUENCE [LARGE SCALE GENOMIC DNA]</scope>
    <source>
        <strain evidence="9 12">A4R1.5</strain>
    </source>
</reference>
<evidence type="ECO:0000256" key="5">
    <source>
        <dbReference type="ARBA" id="ARBA00022692"/>
    </source>
</evidence>
<dbReference type="SUPFAM" id="SSF82693">
    <property type="entry name" value="Multidrug efflux transporter AcrB pore domain, PN1, PN2, PC1 and PC2 subdomains"/>
    <property type="match status" value="3"/>
</dbReference>
<dbReference type="PANTHER" id="PTHR32063:SF34">
    <property type="entry name" value="MULTIDRUG RESISTANCE PROTEIN MDTC"/>
    <property type="match status" value="1"/>
</dbReference>
<keyword evidence="4" id="KW-0997">Cell inner membrane</keyword>
<feature type="transmembrane region" description="Helical" evidence="8">
    <location>
        <begin position="360"/>
        <end position="381"/>
    </location>
</feature>
<dbReference type="Proteomes" id="UP000185990">
    <property type="component" value="Unassembled WGS sequence"/>
</dbReference>
<dbReference type="EMBL" id="MPJD01000025">
    <property type="protein sequence ID" value="OKA20855.1"/>
    <property type="molecule type" value="Genomic_DNA"/>
</dbReference>
<evidence type="ECO:0000313" key="12">
    <source>
        <dbReference type="Proteomes" id="UP000186677"/>
    </source>
</evidence>
<dbReference type="Gene3D" id="3.30.2090.10">
    <property type="entry name" value="Multidrug efflux transporter AcrB TolC docking domain, DN and DC subdomains"/>
    <property type="match status" value="2"/>
</dbReference>
<evidence type="ECO:0000256" key="3">
    <source>
        <dbReference type="ARBA" id="ARBA00022475"/>
    </source>
</evidence>
<name>A0A0M3UDN8_9PSED</name>
<evidence type="ECO:0000256" key="6">
    <source>
        <dbReference type="ARBA" id="ARBA00022989"/>
    </source>
</evidence>
<dbReference type="EMBL" id="MPJC01000014">
    <property type="protein sequence ID" value="OKA19022.1"/>
    <property type="molecule type" value="Genomic_DNA"/>
</dbReference>
<feature type="transmembrane region" description="Helical" evidence="8">
    <location>
        <begin position="529"/>
        <end position="548"/>
    </location>
</feature>
<dbReference type="KEGG" id="ppsy:AOC04_05890"/>
<accession>A0A1Q4KE63</accession>
<reference evidence="10 11" key="1">
    <citation type="submission" date="2016-11" db="EMBL/GenBank/DDBJ databases">
        <title>Draft genome of Pseudomonas versuta A4R1.12.</title>
        <authorList>
            <person name="See-Too W.-S."/>
        </authorList>
    </citation>
    <scope>NUCLEOTIDE SEQUENCE [LARGE SCALE GENOMIC DNA]</scope>
    <source>
        <strain evidence="10 11">A4R1.12</strain>
    </source>
</reference>
<dbReference type="Gene3D" id="3.30.70.1440">
    <property type="entry name" value="Multidrug efflux transporter AcrB pore domain"/>
    <property type="match status" value="1"/>
</dbReference>
<dbReference type="InterPro" id="IPR027463">
    <property type="entry name" value="AcrB_DN_DC_subdom"/>
</dbReference>
<feature type="transmembrane region" description="Helical" evidence="8">
    <location>
        <begin position="431"/>
        <end position="451"/>
    </location>
</feature>